<name>A0A0N0BDU1_9HYME</name>
<feature type="compositionally biased region" description="Basic and acidic residues" evidence="1">
    <location>
        <begin position="15"/>
        <end position="29"/>
    </location>
</feature>
<evidence type="ECO:0000313" key="2">
    <source>
        <dbReference type="EMBL" id="KOX70942.1"/>
    </source>
</evidence>
<proteinExistence type="predicted"/>
<evidence type="ECO:0000313" key="3">
    <source>
        <dbReference type="Proteomes" id="UP000053105"/>
    </source>
</evidence>
<dbReference type="EMBL" id="KQ435850">
    <property type="protein sequence ID" value="KOX70942.1"/>
    <property type="molecule type" value="Genomic_DNA"/>
</dbReference>
<gene>
    <name evidence="2" type="ORF">WN51_03371</name>
</gene>
<evidence type="ECO:0000256" key="1">
    <source>
        <dbReference type="SAM" id="MobiDB-lite"/>
    </source>
</evidence>
<feature type="region of interest" description="Disordered" evidence="1">
    <location>
        <begin position="1"/>
        <end position="29"/>
    </location>
</feature>
<keyword evidence="3" id="KW-1185">Reference proteome</keyword>
<dbReference type="AlphaFoldDB" id="A0A0N0BDU1"/>
<dbReference type="Proteomes" id="UP000053105">
    <property type="component" value="Unassembled WGS sequence"/>
</dbReference>
<accession>A0A0N0BDU1</accession>
<organism evidence="2 3">
    <name type="scientific">Melipona quadrifasciata</name>
    <dbReference type="NCBI Taxonomy" id="166423"/>
    <lineage>
        <taxon>Eukaryota</taxon>
        <taxon>Metazoa</taxon>
        <taxon>Ecdysozoa</taxon>
        <taxon>Arthropoda</taxon>
        <taxon>Hexapoda</taxon>
        <taxon>Insecta</taxon>
        <taxon>Pterygota</taxon>
        <taxon>Neoptera</taxon>
        <taxon>Endopterygota</taxon>
        <taxon>Hymenoptera</taxon>
        <taxon>Apocrita</taxon>
        <taxon>Aculeata</taxon>
        <taxon>Apoidea</taxon>
        <taxon>Anthophila</taxon>
        <taxon>Apidae</taxon>
        <taxon>Melipona</taxon>
    </lineage>
</organism>
<reference evidence="2 3" key="1">
    <citation type="submission" date="2015-07" db="EMBL/GenBank/DDBJ databases">
        <title>The genome of Melipona quadrifasciata.</title>
        <authorList>
            <person name="Pan H."/>
            <person name="Kapheim K."/>
        </authorList>
    </citation>
    <scope>NUCLEOTIDE SEQUENCE [LARGE SCALE GENOMIC DNA]</scope>
    <source>
        <strain evidence="2">0111107301</strain>
        <tissue evidence="2">Whole body</tissue>
    </source>
</reference>
<protein>
    <submittedName>
        <fullName evidence="2">Uncharacterized protein</fullName>
    </submittedName>
</protein>
<sequence length="50" mass="5760">MRRKTNGGLMRANAKRGETRREATRRETEVEIDGRMRRKTEVIAGDARAT</sequence>